<dbReference type="AlphaFoldDB" id="A0A8H7W3F0"/>
<comment type="caution">
    <text evidence="3">The sequence shown here is derived from an EMBL/GenBank/DDBJ whole genome shotgun (WGS) entry which is preliminary data.</text>
</comment>
<evidence type="ECO:0000313" key="3">
    <source>
        <dbReference type="EMBL" id="KAG4410863.1"/>
    </source>
</evidence>
<keyword evidence="2" id="KW-0732">Signal</keyword>
<accession>A0A8H7W3F0</accession>
<feature type="signal peptide" evidence="2">
    <location>
        <begin position="1"/>
        <end position="26"/>
    </location>
</feature>
<keyword evidence="4" id="KW-1185">Reference proteome</keyword>
<dbReference type="EMBL" id="JAFJYH010000570">
    <property type="protein sequence ID" value="KAG4410863.1"/>
    <property type="molecule type" value="Genomic_DNA"/>
</dbReference>
<proteinExistence type="predicted"/>
<evidence type="ECO:0000313" key="4">
    <source>
        <dbReference type="Proteomes" id="UP000664132"/>
    </source>
</evidence>
<feature type="compositionally biased region" description="Polar residues" evidence="1">
    <location>
        <begin position="226"/>
        <end position="252"/>
    </location>
</feature>
<sequence>MPWTIWPSLVVLWGVCWMFVVPWSGAIHFDDYLEEDFGEEQAWPLSQHFSLDPDLLLVPAGYDQVLGNSGCQAEPDSILHGDYTIYGAYNDLARGTFQEDFFDLTPPVETVNSSMDTGPKTGHSSSDRNHFEGFSEVAFSDSTGANRTLRRPRGSLTAVERVKDLLRGVFISYPVEIEAFEGRVIALRRELASDALVPERLGVRDGDCIEPEARFAPFSNTSIIRQPQSVASTPSSSTDQDHMSLSTPSDNSEGAMCGHRSNFVCSFGVEVEFSNQLGTRYLAMGLGE</sequence>
<reference evidence="3" key="1">
    <citation type="submission" date="2021-02" db="EMBL/GenBank/DDBJ databases">
        <title>Genome sequence Cadophora malorum strain M34.</title>
        <authorList>
            <person name="Stefanovic E."/>
            <person name="Vu D."/>
            <person name="Scully C."/>
            <person name="Dijksterhuis J."/>
            <person name="Roader J."/>
            <person name="Houbraken J."/>
        </authorList>
    </citation>
    <scope>NUCLEOTIDE SEQUENCE</scope>
    <source>
        <strain evidence="3">M34</strain>
    </source>
</reference>
<protein>
    <submittedName>
        <fullName evidence="3">Uncharacterized protein</fullName>
    </submittedName>
</protein>
<feature type="chain" id="PRO_5034996523" evidence="2">
    <location>
        <begin position="27"/>
        <end position="288"/>
    </location>
</feature>
<feature type="region of interest" description="Disordered" evidence="1">
    <location>
        <begin position="226"/>
        <end position="253"/>
    </location>
</feature>
<name>A0A8H7W3F0_9HELO</name>
<organism evidence="3 4">
    <name type="scientific">Cadophora malorum</name>
    <dbReference type="NCBI Taxonomy" id="108018"/>
    <lineage>
        <taxon>Eukaryota</taxon>
        <taxon>Fungi</taxon>
        <taxon>Dikarya</taxon>
        <taxon>Ascomycota</taxon>
        <taxon>Pezizomycotina</taxon>
        <taxon>Leotiomycetes</taxon>
        <taxon>Helotiales</taxon>
        <taxon>Ploettnerulaceae</taxon>
        <taxon>Cadophora</taxon>
    </lineage>
</organism>
<gene>
    <name evidence="3" type="ORF">IFR04_015996</name>
</gene>
<evidence type="ECO:0000256" key="2">
    <source>
        <dbReference type="SAM" id="SignalP"/>
    </source>
</evidence>
<dbReference type="OrthoDB" id="5305647at2759"/>
<dbReference type="Proteomes" id="UP000664132">
    <property type="component" value="Unassembled WGS sequence"/>
</dbReference>
<evidence type="ECO:0000256" key="1">
    <source>
        <dbReference type="SAM" id="MobiDB-lite"/>
    </source>
</evidence>